<gene>
    <name evidence="4" type="ORF">FB547_110103</name>
</gene>
<evidence type="ECO:0000256" key="2">
    <source>
        <dbReference type="ARBA" id="ARBA00023002"/>
    </source>
</evidence>
<keyword evidence="1" id="KW-0521">NADP</keyword>
<dbReference type="OrthoDB" id="9805883at2"/>
<dbReference type="Pfam" id="PF08240">
    <property type="entry name" value="ADH_N"/>
    <property type="match status" value="1"/>
</dbReference>
<dbReference type="EMBL" id="VIVL01000010">
    <property type="protein sequence ID" value="TWD77141.1"/>
    <property type="molecule type" value="Genomic_DNA"/>
</dbReference>
<comment type="caution">
    <text evidence="4">The sequence shown here is derived from an EMBL/GenBank/DDBJ whole genome shotgun (WGS) entry which is preliminary data.</text>
</comment>
<dbReference type="PANTHER" id="PTHR48106">
    <property type="entry name" value="QUINONE OXIDOREDUCTASE PIG3-RELATED"/>
    <property type="match status" value="1"/>
</dbReference>
<dbReference type="InterPro" id="IPR020843">
    <property type="entry name" value="ER"/>
</dbReference>
<dbReference type="GO" id="GO:0070402">
    <property type="term" value="F:NADPH binding"/>
    <property type="evidence" value="ECO:0007669"/>
    <property type="project" value="TreeGrafter"/>
</dbReference>
<dbReference type="Proteomes" id="UP000319722">
    <property type="component" value="Unassembled WGS sequence"/>
</dbReference>
<evidence type="ECO:0000256" key="1">
    <source>
        <dbReference type="ARBA" id="ARBA00022857"/>
    </source>
</evidence>
<dbReference type="InterPro" id="IPR013149">
    <property type="entry name" value="ADH-like_C"/>
</dbReference>
<proteinExistence type="predicted"/>
<dbReference type="PANTHER" id="PTHR48106:SF13">
    <property type="entry name" value="QUINONE OXIDOREDUCTASE-RELATED"/>
    <property type="match status" value="1"/>
</dbReference>
<dbReference type="GO" id="GO:0035925">
    <property type="term" value="F:mRNA 3'-UTR AU-rich region binding"/>
    <property type="evidence" value="ECO:0007669"/>
    <property type="project" value="TreeGrafter"/>
</dbReference>
<name>A0A561BE16_9BURK</name>
<evidence type="ECO:0000259" key="3">
    <source>
        <dbReference type="SMART" id="SM00829"/>
    </source>
</evidence>
<dbReference type="RefSeq" id="WP_145746366.1">
    <property type="nucleotide sequence ID" value="NZ_VIVL01000010.1"/>
</dbReference>
<dbReference type="InterPro" id="IPR036291">
    <property type="entry name" value="NAD(P)-bd_dom_sf"/>
</dbReference>
<dbReference type="GO" id="GO:0003960">
    <property type="term" value="F:quinone reductase (NADPH) activity"/>
    <property type="evidence" value="ECO:0007669"/>
    <property type="project" value="TreeGrafter"/>
</dbReference>
<sequence length="318" mass="32855">MNTTIRFHSYGGPEVLQAENQADVGAPSEGQVRLRHLAIGVNFIDTMFRRGIVPVPLPAVPGVEGVGIVEALGAGVGALKVGQRVAYYLAPGSYTQVRLIDASALVPVPDDLGAGQIAAVLTKGLTAWAGLNGYHQIQPGETILVQGASSSVGSLLARWAKARGATVIGTAGSPEKRRALEGTIDHVLPSDAQDLAQRVREIAPGGVDVVYEFVGKTTFDATLASVKDGGVVVSIGAASGAPAFDKEAAAKRELKMVGGPMAPYLTGRVSQAVNDVFEAFRTGVLGEVPFTEYALRNASEAHAAIAARTKNGALVLVP</sequence>
<protein>
    <submittedName>
        <fullName evidence="4">NADPH2:quinone reductase</fullName>
    </submittedName>
</protein>
<dbReference type="Gene3D" id="3.40.50.720">
    <property type="entry name" value="NAD(P)-binding Rossmann-like Domain"/>
    <property type="match status" value="1"/>
</dbReference>
<reference evidence="4 5" key="1">
    <citation type="submission" date="2019-06" db="EMBL/GenBank/DDBJ databases">
        <title>Sorghum-associated microbial communities from plants grown in Nebraska, USA.</title>
        <authorList>
            <person name="Schachtman D."/>
        </authorList>
    </citation>
    <scope>NUCLEOTIDE SEQUENCE [LARGE SCALE GENOMIC DNA]</scope>
    <source>
        <strain evidence="4 5">T529</strain>
    </source>
</reference>
<keyword evidence="2" id="KW-0560">Oxidoreductase</keyword>
<dbReference type="AlphaFoldDB" id="A0A561BE16"/>
<feature type="domain" description="Enoyl reductase (ER)" evidence="3">
    <location>
        <begin position="11"/>
        <end position="316"/>
    </location>
</feature>
<accession>A0A561BE16</accession>
<dbReference type="SUPFAM" id="SSF51735">
    <property type="entry name" value="NAD(P)-binding Rossmann-fold domains"/>
    <property type="match status" value="1"/>
</dbReference>
<dbReference type="GO" id="GO:0005829">
    <property type="term" value="C:cytosol"/>
    <property type="evidence" value="ECO:0007669"/>
    <property type="project" value="TreeGrafter"/>
</dbReference>
<evidence type="ECO:0000313" key="4">
    <source>
        <dbReference type="EMBL" id="TWD77141.1"/>
    </source>
</evidence>
<dbReference type="SMART" id="SM00829">
    <property type="entry name" value="PKS_ER"/>
    <property type="match status" value="1"/>
</dbReference>
<dbReference type="Pfam" id="PF00107">
    <property type="entry name" value="ADH_zinc_N"/>
    <property type="match status" value="1"/>
</dbReference>
<dbReference type="SUPFAM" id="SSF50129">
    <property type="entry name" value="GroES-like"/>
    <property type="match status" value="1"/>
</dbReference>
<evidence type="ECO:0000313" key="5">
    <source>
        <dbReference type="Proteomes" id="UP000319722"/>
    </source>
</evidence>
<organism evidence="4 5">
    <name type="scientific">Variovorax beijingensis</name>
    <dbReference type="NCBI Taxonomy" id="2496117"/>
    <lineage>
        <taxon>Bacteria</taxon>
        <taxon>Pseudomonadati</taxon>
        <taxon>Pseudomonadota</taxon>
        <taxon>Betaproteobacteria</taxon>
        <taxon>Burkholderiales</taxon>
        <taxon>Comamonadaceae</taxon>
        <taxon>Variovorax</taxon>
    </lineage>
</organism>
<dbReference type="InterPro" id="IPR011032">
    <property type="entry name" value="GroES-like_sf"/>
</dbReference>
<dbReference type="InterPro" id="IPR013154">
    <property type="entry name" value="ADH-like_N"/>
</dbReference>
<dbReference type="Gene3D" id="3.90.180.10">
    <property type="entry name" value="Medium-chain alcohol dehydrogenases, catalytic domain"/>
    <property type="match status" value="1"/>
</dbReference>